<dbReference type="Proteomes" id="UP000005631">
    <property type="component" value="Chromosome"/>
</dbReference>
<dbReference type="STRING" id="926562.Oweho_0462"/>
<accession>G8QZ97</accession>
<protein>
    <submittedName>
        <fullName evidence="7">MoxR-like ATPase</fullName>
    </submittedName>
</protein>
<dbReference type="HOGENOM" id="CLU_034716_2_0_10"/>
<evidence type="ECO:0000256" key="3">
    <source>
        <dbReference type="ARBA" id="ARBA00061607"/>
    </source>
</evidence>
<keyword evidence="2" id="KW-0067">ATP-binding</keyword>
<evidence type="ECO:0000313" key="7">
    <source>
        <dbReference type="EMBL" id="AEV31480.1"/>
    </source>
</evidence>
<keyword evidence="1" id="KW-0547">Nucleotide-binding</keyword>
<organism evidence="7 8">
    <name type="scientific">Owenweeksia hongkongensis (strain DSM 17368 / CIP 108786 / JCM 12287 / NRRL B-23963 / UST20020801)</name>
    <dbReference type="NCBI Taxonomy" id="926562"/>
    <lineage>
        <taxon>Bacteria</taxon>
        <taxon>Pseudomonadati</taxon>
        <taxon>Bacteroidota</taxon>
        <taxon>Flavobacteriia</taxon>
        <taxon>Flavobacteriales</taxon>
        <taxon>Owenweeksiaceae</taxon>
        <taxon>Owenweeksia</taxon>
    </lineage>
</organism>
<dbReference type="InterPro" id="IPR027417">
    <property type="entry name" value="P-loop_NTPase"/>
</dbReference>
<dbReference type="PATRIC" id="fig|926562.3.peg.477"/>
<dbReference type="AlphaFoldDB" id="G8QZ97"/>
<gene>
    <name evidence="7" type="ordered locus">Oweho_0462</name>
</gene>
<dbReference type="FunFam" id="3.40.50.300:FF:000640">
    <property type="entry name" value="MoxR family ATPase"/>
    <property type="match status" value="1"/>
</dbReference>
<evidence type="ECO:0000256" key="4">
    <source>
        <dbReference type="SAM" id="MobiDB-lite"/>
    </source>
</evidence>
<dbReference type="CDD" id="cd00009">
    <property type="entry name" value="AAA"/>
    <property type="match status" value="1"/>
</dbReference>
<dbReference type="GO" id="GO:0016887">
    <property type="term" value="F:ATP hydrolysis activity"/>
    <property type="evidence" value="ECO:0007669"/>
    <property type="project" value="InterPro"/>
</dbReference>
<evidence type="ECO:0000313" key="8">
    <source>
        <dbReference type="Proteomes" id="UP000005631"/>
    </source>
</evidence>
<dbReference type="InterPro" id="IPR050764">
    <property type="entry name" value="CbbQ/NirQ/NorQ/GpvN"/>
</dbReference>
<sequence>MIEEKNTPEENNTEESTTSPMNSPAVDTEQTSNVVQQNVADIKTELNKVLIGMDNAIEETLAALFTNSHVLLEGFPGVAKTLLVKLLSQAISVDFKRIQFTPDLMPSDVLGTMVFDQKNGDFSFHKGPIFTNFVLIDEINRSPAKTQSALFEVMEERQITMEGTTYPLAYPFLVIGTQNPIDQEGTYRLPEAQLDRFVFKIKVPYPNAEDELAILERFQNDFDRKIEENVSSILNKDSLKECENYIQQIHIDKQILGYITQIIQATRNHQSIYLGASPRASLAIMRVSKAFAAMAGRNFVKPDDVQRACHPVLNHRLIPSATAEMEGFTTNDIIESILEDIEVPR</sequence>
<feature type="domain" description="ChlI/MoxR AAA lid" evidence="6">
    <location>
        <begin position="264"/>
        <end position="337"/>
    </location>
</feature>
<reference evidence="7 8" key="1">
    <citation type="journal article" date="2012" name="Stand. Genomic Sci.">
        <title>Genome sequence of the orange-pigmented seawater bacterium Owenweeksia hongkongensis type strain (UST20020801(T)).</title>
        <authorList>
            <person name="Riedel T."/>
            <person name="Held B."/>
            <person name="Nolan M."/>
            <person name="Lucas S."/>
            <person name="Lapidus A."/>
            <person name="Tice H."/>
            <person name="Del Rio T.G."/>
            <person name="Cheng J.F."/>
            <person name="Han C."/>
            <person name="Tapia R."/>
            <person name="Goodwin L.A."/>
            <person name="Pitluck S."/>
            <person name="Liolios K."/>
            <person name="Mavromatis K."/>
            <person name="Pagani I."/>
            <person name="Ivanova N."/>
            <person name="Mikhailova N."/>
            <person name="Pati A."/>
            <person name="Chen A."/>
            <person name="Palaniappan K."/>
            <person name="Rohde M."/>
            <person name="Tindall B.J."/>
            <person name="Detter J.C."/>
            <person name="Goker M."/>
            <person name="Woyke T."/>
            <person name="Bristow J."/>
            <person name="Eisen J.A."/>
            <person name="Markowitz V."/>
            <person name="Hugenholtz P."/>
            <person name="Klenk H.P."/>
            <person name="Kyrpides N.C."/>
        </authorList>
    </citation>
    <scope>NUCLEOTIDE SEQUENCE</scope>
    <source>
        <strain evidence="8">DSM 17368 / JCM 12287 / NRRL B-23963</strain>
    </source>
</reference>
<dbReference type="KEGG" id="oho:Oweho_0462"/>
<keyword evidence="8" id="KW-1185">Reference proteome</keyword>
<dbReference type="Gene3D" id="3.40.50.300">
    <property type="entry name" value="P-loop containing nucleotide triphosphate hydrolases"/>
    <property type="match status" value="1"/>
</dbReference>
<dbReference type="InterPro" id="IPR041628">
    <property type="entry name" value="ChlI/MoxR_AAA_lid"/>
</dbReference>
<dbReference type="eggNOG" id="COG0714">
    <property type="taxonomic scope" value="Bacteria"/>
</dbReference>
<evidence type="ECO:0000259" key="5">
    <source>
        <dbReference type="Pfam" id="PF07726"/>
    </source>
</evidence>
<evidence type="ECO:0000259" key="6">
    <source>
        <dbReference type="Pfam" id="PF17863"/>
    </source>
</evidence>
<name>G8QZ97_OWEHD</name>
<dbReference type="InterPro" id="IPR011703">
    <property type="entry name" value="ATPase_AAA-3"/>
</dbReference>
<dbReference type="PANTHER" id="PTHR42759">
    <property type="entry name" value="MOXR FAMILY PROTEIN"/>
    <property type="match status" value="1"/>
</dbReference>
<feature type="domain" description="ATPase AAA-3" evidence="5">
    <location>
        <begin position="69"/>
        <end position="199"/>
    </location>
</feature>
<dbReference type="GO" id="GO:0005524">
    <property type="term" value="F:ATP binding"/>
    <property type="evidence" value="ECO:0007669"/>
    <property type="project" value="UniProtKB-KW"/>
</dbReference>
<dbReference type="Pfam" id="PF17863">
    <property type="entry name" value="AAA_lid_2"/>
    <property type="match status" value="1"/>
</dbReference>
<feature type="region of interest" description="Disordered" evidence="4">
    <location>
        <begin position="1"/>
        <end position="32"/>
    </location>
</feature>
<dbReference type="OrthoDB" id="9808397at2"/>
<evidence type="ECO:0000256" key="2">
    <source>
        <dbReference type="ARBA" id="ARBA00022840"/>
    </source>
</evidence>
<comment type="similarity">
    <text evidence="3">Belongs to the MoxR family.</text>
</comment>
<dbReference type="RefSeq" id="WP_014200841.1">
    <property type="nucleotide sequence ID" value="NC_016599.1"/>
</dbReference>
<dbReference type="PIRSF" id="PIRSF002849">
    <property type="entry name" value="AAA_ATPase_chaperone_MoxR_prd"/>
    <property type="match status" value="1"/>
</dbReference>
<dbReference type="Pfam" id="PF07726">
    <property type="entry name" value="AAA_3"/>
    <property type="match status" value="1"/>
</dbReference>
<feature type="compositionally biased region" description="Low complexity" evidence="4">
    <location>
        <begin position="14"/>
        <end position="24"/>
    </location>
</feature>
<dbReference type="EMBL" id="CP003156">
    <property type="protein sequence ID" value="AEV31480.1"/>
    <property type="molecule type" value="Genomic_DNA"/>
</dbReference>
<dbReference type="SUPFAM" id="SSF52540">
    <property type="entry name" value="P-loop containing nucleoside triphosphate hydrolases"/>
    <property type="match status" value="1"/>
</dbReference>
<proteinExistence type="inferred from homology"/>
<dbReference type="Gene3D" id="1.10.8.80">
    <property type="entry name" value="Magnesium chelatase subunit I, C-Terminal domain"/>
    <property type="match status" value="1"/>
</dbReference>
<evidence type="ECO:0000256" key="1">
    <source>
        <dbReference type="ARBA" id="ARBA00022741"/>
    </source>
</evidence>
<dbReference type="PANTHER" id="PTHR42759:SF1">
    <property type="entry name" value="MAGNESIUM-CHELATASE SUBUNIT CHLD"/>
    <property type="match status" value="1"/>
</dbReference>